<dbReference type="InterPro" id="IPR051065">
    <property type="entry name" value="Ras-related_GTPase"/>
</dbReference>
<reference evidence="8" key="2">
    <citation type="submission" date="2025-09" db="UniProtKB">
        <authorList>
            <consortium name="Ensembl"/>
        </authorList>
    </citation>
    <scope>IDENTIFICATION</scope>
</reference>
<dbReference type="EC" id="3.6.5.2" evidence="2"/>
<comment type="catalytic activity">
    <reaction evidence="6">
        <text>GTP + H2O = GDP + phosphate + H(+)</text>
        <dbReference type="Rhea" id="RHEA:19669"/>
        <dbReference type="ChEBI" id="CHEBI:15377"/>
        <dbReference type="ChEBI" id="CHEBI:15378"/>
        <dbReference type="ChEBI" id="CHEBI:37565"/>
        <dbReference type="ChEBI" id="CHEBI:43474"/>
        <dbReference type="ChEBI" id="CHEBI:58189"/>
        <dbReference type="EC" id="3.6.5.2"/>
    </reaction>
</comment>
<evidence type="ECO:0000256" key="4">
    <source>
        <dbReference type="ARBA" id="ARBA00022801"/>
    </source>
</evidence>
<dbReference type="AlphaFoldDB" id="A0A8C9FUR2"/>
<dbReference type="Ensembl" id="ENSPSTT00000022465.1">
    <property type="protein sequence ID" value="ENSPSTP00000021403.1"/>
    <property type="gene ID" value="ENSPSTG00000015604.1"/>
</dbReference>
<feature type="transmembrane region" description="Helical" evidence="7">
    <location>
        <begin position="6"/>
        <end position="26"/>
    </location>
</feature>
<keyword evidence="7" id="KW-0812">Transmembrane</keyword>
<dbReference type="GO" id="GO:0003925">
    <property type="term" value="F:G protein activity"/>
    <property type="evidence" value="ECO:0007669"/>
    <property type="project" value="UniProtKB-EC"/>
</dbReference>
<evidence type="ECO:0000256" key="1">
    <source>
        <dbReference type="ARBA" id="ARBA00008344"/>
    </source>
</evidence>
<dbReference type="PROSITE" id="PS51421">
    <property type="entry name" value="RAS"/>
    <property type="match status" value="1"/>
</dbReference>
<evidence type="ECO:0000313" key="9">
    <source>
        <dbReference type="Proteomes" id="UP000694428"/>
    </source>
</evidence>
<sequence>MKISEVWDYFVILVLPFAALTVRFLTRRFIGEYGDMGECRLRQSRSIPDQADDGSSEEKRIQWADSFVLVYSICDRASFNLLPLKVRFIRAAKEGQGQVPIIIVGNKRDLQHQRVVSSEEGRLLALSLGCDFYEVSAAEAYHGALMVFHGLAERIPDTRLALKRGAGIRGIVKTVSAVFARKRTDSL</sequence>
<keyword evidence="5" id="KW-0342">GTP-binding</keyword>
<keyword evidence="9" id="KW-1185">Reference proteome</keyword>
<dbReference type="InterPro" id="IPR027417">
    <property type="entry name" value="P-loop_NTPase"/>
</dbReference>
<name>A0A8C9FUR2_PAVCR</name>
<dbReference type="PANTHER" id="PTHR45704">
    <property type="entry name" value="RAS-LIKE FAMILY MEMBER 11"/>
    <property type="match status" value="1"/>
</dbReference>
<keyword evidence="3" id="KW-0547">Nucleotide-binding</keyword>
<dbReference type="Pfam" id="PF00071">
    <property type="entry name" value="Ras"/>
    <property type="match status" value="1"/>
</dbReference>
<dbReference type="PROSITE" id="PS51419">
    <property type="entry name" value="RAB"/>
    <property type="match status" value="1"/>
</dbReference>
<dbReference type="SMART" id="SM00173">
    <property type="entry name" value="RAS"/>
    <property type="match status" value="1"/>
</dbReference>
<accession>A0A8C9FUR2</accession>
<keyword evidence="7" id="KW-1133">Transmembrane helix</keyword>
<dbReference type="Proteomes" id="UP000694428">
    <property type="component" value="Unplaced"/>
</dbReference>
<dbReference type="SMART" id="SM00175">
    <property type="entry name" value="RAB"/>
    <property type="match status" value="1"/>
</dbReference>
<evidence type="ECO:0000256" key="2">
    <source>
        <dbReference type="ARBA" id="ARBA00011984"/>
    </source>
</evidence>
<evidence type="ECO:0000256" key="7">
    <source>
        <dbReference type="SAM" id="Phobius"/>
    </source>
</evidence>
<evidence type="ECO:0000256" key="6">
    <source>
        <dbReference type="ARBA" id="ARBA00048098"/>
    </source>
</evidence>
<reference evidence="8" key="1">
    <citation type="submission" date="2025-08" db="UniProtKB">
        <authorList>
            <consortium name="Ensembl"/>
        </authorList>
    </citation>
    <scope>IDENTIFICATION</scope>
</reference>
<dbReference type="SUPFAM" id="SSF52540">
    <property type="entry name" value="P-loop containing nucleoside triphosphate hydrolases"/>
    <property type="match status" value="1"/>
</dbReference>
<dbReference type="Gene3D" id="3.40.50.300">
    <property type="entry name" value="P-loop containing nucleotide triphosphate hydrolases"/>
    <property type="match status" value="1"/>
</dbReference>
<dbReference type="InterPro" id="IPR001806">
    <property type="entry name" value="Small_GTPase"/>
</dbReference>
<evidence type="ECO:0000256" key="3">
    <source>
        <dbReference type="ARBA" id="ARBA00022741"/>
    </source>
</evidence>
<proteinExistence type="inferred from homology"/>
<evidence type="ECO:0000256" key="5">
    <source>
        <dbReference type="ARBA" id="ARBA00023134"/>
    </source>
</evidence>
<keyword evidence="7" id="KW-0472">Membrane</keyword>
<protein>
    <recommendedName>
        <fullName evidence="2">small monomeric GTPase</fullName>
        <ecNumber evidence="2">3.6.5.2</ecNumber>
    </recommendedName>
</protein>
<evidence type="ECO:0000313" key="8">
    <source>
        <dbReference type="Ensembl" id="ENSPSTP00000021403.1"/>
    </source>
</evidence>
<dbReference type="GO" id="GO:0005525">
    <property type="term" value="F:GTP binding"/>
    <property type="evidence" value="ECO:0007669"/>
    <property type="project" value="UniProtKB-KW"/>
</dbReference>
<organism evidence="8 9">
    <name type="scientific">Pavo cristatus</name>
    <name type="common">Indian peafowl</name>
    <name type="synonym">Blue peafowl</name>
    <dbReference type="NCBI Taxonomy" id="9049"/>
    <lineage>
        <taxon>Eukaryota</taxon>
        <taxon>Metazoa</taxon>
        <taxon>Chordata</taxon>
        <taxon>Craniata</taxon>
        <taxon>Vertebrata</taxon>
        <taxon>Euteleostomi</taxon>
        <taxon>Archelosauria</taxon>
        <taxon>Archosauria</taxon>
        <taxon>Dinosauria</taxon>
        <taxon>Saurischia</taxon>
        <taxon>Theropoda</taxon>
        <taxon>Coelurosauria</taxon>
        <taxon>Aves</taxon>
        <taxon>Neognathae</taxon>
        <taxon>Galloanserae</taxon>
        <taxon>Galliformes</taxon>
        <taxon>Phasianidae</taxon>
        <taxon>Phasianinae</taxon>
        <taxon>Pavo</taxon>
    </lineage>
</organism>
<keyword evidence="4" id="KW-0378">Hydrolase</keyword>
<comment type="similarity">
    <text evidence="1">Belongs to the small GTPase superfamily. Ras family.</text>
</comment>